<dbReference type="PANTHER" id="PTHR33108:SF32">
    <property type="entry name" value="DUF1677 FAMILY PROTEIN (DUF1677)"/>
    <property type="match status" value="1"/>
</dbReference>
<accession>A0AAN8YQV7</accession>
<protein>
    <recommendedName>
        <fullName evidence="4">DUF1677 family protein</fullName>
    </recommendedName>
</protein>
<dbReference type="Proteomes" id="UP001370490">
    <property type="component" value="Unassembled WGS sequence"/>
</dbReference>
<reference evidence="2 3" key="1">
    <citation type="submission" date="2023-12" db="EMBL/GenBank/DDBJ databases">
        <title>A high-quality genome assembly for Dillenia turbinata (Dilleniales).</title>
        <authorList>
            <person name="Chanderbali A."/>
        </authorList>
    </citation>
    <scope>NUCLEOTIDE SEQUENCE [LARGE SCALE GENOMIC DNA]</scope>
    <source>
        <strain evidence="2">LSX21</strain>
        <tissue evidence="2">Leaf</tissue>
    </source>
</reference>
<keyword evidence="3" id="KW-1185">Reference proteome</keyword>
<proteinExistence type="predicted"/>
<evidence type="ECO:0000313" key="3">
    <source>
        <dbReference type="Proteomes" id="UP001370490"/>
    </source>
</evidence>
<evidence type="ECO:0000313" key="2">
    <source>
        <dbReference type="EMBL" id="KAK6911849.1"/>
    </source>
</evidence>
<dbReference type="EMBL" id="JBAMMX010000028">
    <property type="protein sequence ID" value="KAK6911849.1"/>
    <property type="molecule type" value="Genomic_DNA"/>
</dbReference>
<feature type="region of interest" description="Disordered" evidence="1">
    <location>
        <begin position="1"/>
        <end position="23"/>
    </location>
</feature>
<dbReference type="Pfam" id="PF07911">
    <property type="entry name" value="DUF1677"/>
    <property type="match status" value="1"/>
</dbReference>
<gene>
    <name evidence="2" type="ORF">RJ641_023942</name>
</gene>
<evidence type="ECO:0000256" key="1">
    <source>
        <dbReference type="SAM" id="MobiDB-lite"/>
    </source>
</evidence>
<dbReference type="PANTHER" id="PTHR33108">
    <property type="entry name" value="OS01G0745000 PROTEIN"/>
    <property type="match status" value="1"/>
</dbReference>
<organism evidence="2 3">
    <name type="scientific">Dillenia turbinata</name>
    <dbReference type="NCBI Taxonomy" id="194707"/>
    <lineage>
        <taxon>Eukaryota</taxon>
        <taxon>Viridiplantae</taxon>
        <taxon>Streptophyta</taxon>
        <taxon>Embryophyta</taxon>
        <taxon>Tracheophyta</taxon>
        <taxon>Spermatophyta</taxon>
        <taxon>Magnoliopsida</taxon>
        <taxon>eudicotyledons</taxon>
        <taxon>Gunneridae</taxon>
        <taxon>Pentapetalae</taxon>
        <taxon>Dilleniales</taxon>
        <taxon>Dilleniaceae</taxon>
        <taxon>Dillenia</taxon>
    </lineage>
</organism>
<feature type="region of interest" description="Disordered" evidence="1">
    <location>
        <begin position="129"/>
        <end position="167"/>
    </location>
</feature>
<comment type="caution">
    <text evidence="2">The sequence shown here is derived from an EMBL/GenBank/DDBJ whole genome shotgun (WGS) entry which is preliminary data.</text>
</comment>
<name>A0AAN8YQV7_9MAGN</name>
<sequence>MSATIISDPIMVSQPDTQTAPPPAKLPATSQIIEVEFAKCECCGLTEECTPAYINRIRERFQGRWICGLCSEAVKDEIFGSNRLISTDEALIEHMNFCKKFRSSSPPPTDPTVHLIAAMRQLLRRTLDSPRALRSTPSSPMSGGKEKETLQYSSLKRSESCFSSLTS</sequence>
<feature type="compositionally biased region" description="Polar residues" evidence="1">
    <location>
        <begin position="150"/>
        <end position="167"/>
    </location>
</feature>
<dbReference type="AlphaFoldDB" id="A0AAN8YQV7"/>
<dbReference type="InterPro" id="IPR012876">
    <property type="entry name" value="DUF1677_pln"/>
</dbReference>
<evidence type="ECO:0008006" key="4">
    <source>
        <dbReference type="Google" id="ProtNLM"/>
    </source>
</evidence>